<feature type="signal peptide" evidence="1">
    <location>
        <begin position="1"/>
        <end position="19"/>
    </location>
</feature>
<dbReference type="AlphaFoldDB" id="A0A8J9ZPT1"/>
<evidence type="ECO:0000256" key="1">
    <source>
        <dbReference type="SAM" id="SignalP"/>
    </source>
</evidence>
<protein>
    <submittedName>
        <fullName evidence="2">Hypp2056 protein</fullName>
    </submittedName>
</protein>
<name>A0A8J9ZPT1_BRALA</name>
<dbReference type="InterPro" id="IPR016187">
    <property type="entry name" value="CTDL_fold"/>
</dbReference>
<proteinExistence type="predicted"/>
<feature type="chain" id="PRO_5035437789" evidence="1">
    <location>
        <begin position="20"/>
        <end position="171"/>
    </location>
</feature>
<dbReference type="OrthoDB" id="10044836at2759"/>
<organism evidence="2 3">
    <name type="scientific">Branchiostoma lanceolatum</name>
    <name type="common">Common lancelet</name>
    <name type="synonym">Amphioxus lanceolatum</name>
    <dbReference type="NCBI Taxonomy" id="7740"/>
    <lineage>
        <taxon>Eukaryota</taxon>
        <taxon>Metazoa</taxon>
        <taxon>Chordata</taxon>
        <taxon>Cephalochordata</taxon>
        <taxon>Leptocardii</taxon>
        <taxon>Amphioxiformes</taxon>
        <taxon>Branchiostomatidae</taxon>
        <taxon>Branchiostoma</taxon>
    </lineage>
</organism>
<sequence>MALRRSWMLSLGILWVVGGRDVSGAAIKSCIPPYVLADRHTLEPYNPDVSADYVCPANYRQFGNDCFQPVEYGQHYGPIVHVPFIAAQQTCREREANVTSLLDLQDPDVLQAVVKIRSEYNALRDLLMFELNSCVELSSSAVWGEQLCVKPCSELRNKMVICRRPAEPVQK</sequence>
<evidence type="ECO:0000313" key="3">
    <source>
        <dbReference type="Proteomes" id="UP000838412"/>
    </source>
</evidence>
<evidence type="ECO:0000313" key="2">
    <source>
        <dbReference type="EMBL" id="CAH1258642.1"/>
    </source>
</evidence>
<keyword evidence="3" id="KW-1185">Reference proteome</keyword>
<reference evidence="2" key="1">
    <citation type="submission" date="2022-01" db="EMBL/GenBank/DDBJ databases">
        <authorList>
            <person name="Braso-Vives M."/>
        </authorList>
    </citation>
    <scope>NUCLEOTIDE SEQUENCE</scope>
</reference>
<gene>
    <name evidence="2" type="primary">Hypp2056</name>
    <name evidence="2" type="ORF">BLAG_LOCUS16145</name>
</gene>
<keyword evidence="1" id="KW-0732">Signal</keyword>
<dbReference type="SUPFAM" id="SSF56436">
    <property type="entry name" value="C-type lectin-like"/>
    <property type="match status" value="1"/>
</dbReference>
<dbReference type="EMBL" id="OV696688">
    <property type="protein sequence ID" value="CAH1258642.1"/>
    <property type="molecule type" value="Genomic_DNA"/>
</dbReference>
<dbReference type="Proteomes" id="UP000838412">
    <property type="component" value="Chromosome 3"/>
</dbReference>
<accession>A0A8J9ZPT1</accession>